<dbReference type="CDD" id="cd00140">
    <property type="entry name" value="beta_clamp"/>
    <property type="match status" value="1"/>
</dbReference>
<dbReference type="Pfam" id="PF02768">
    <property type="entry name" value="DNA_pol3_beta_3"/>
    <property type="match status" value="1"/>
</dbReference>
<dbReference type="NCBIfam" id="TIGR00663">
    <property type="entry name" value="dnan"/>
    <property type="match status" value="1"/>
</dbReference>
<dbReference type="SMART" id="SM00480">
    <property type="entry name" value="POL3Bc"/>
    <property type="match status" value="1"/>
</dbReference>
<dbReference type="PIRSF" id="PIRSF000804">
    <property type="entry name" value="DNA_pol_III_b"/>
    <property type="match status" value="1"/>
</dbReference>
<keyword evidence="9" id="KW-0238">DNA-binding</keyword>
<dbReference type="GO" id="GO:0009360">
    <property type="term" value="C:DNA polymerase III complex"/>
    <property type="evidence" value="ECO:0007669"/>
    <property type="project" value="InterPro"/>
</dbReference>
<dbReference type="GO" id="GO:0006271">
    <property type="term" value="P:DNA strand elongation involved in DNA replication"/>
    <property type="evidence" value="ECO:0007669"/>
    <property type="project" value="TreeGrafter"/>
</dbReference>
<dbReference type="Pfam" id="PF02767">
    <property type="entry name" value="DNA_pol3_beta_2"/>
    <property type="match status" value="1"/>
</dbReference>
<feature type="domain" description="DNA polymerase III beta sliding clamp N-terminal" evidence="11">
    <location>
        <begin position="1"/>
        <end position="119"/>
    </location>
</feature>
<dbReference type="InterPro" id="IPR022637">
    <property type="entry name" value="DNA_polIII_beta_cen"/>
</dbReference>
<feature type="domain" description="DNA polymerase III beta sliding clamp central" evidence="12">
    <location>
        <begin position="136"/>
        <end position="247"/>
    </location>
</feature>
<dbReference type="GO" id="GO:0003677">
    <property type="term" value="F:DNA binding"/>
    <property type="evidence" value="ECO:0007669"/>
    <property type="project" value="UniProtKB-UniRule"/>
</dbReference>
<evidence type="ECO:0000256" key="3">
    <source>
        <dbReference type="ARBA" id="ARBA00021035"/>
    </source>
</evidence>
<comment type="subunit">
    <text evidence="10">Forms a ring-shaped head-to-tail homodimer around DNA.</text>
</comment>
<evidence type="ECO:0000256" key="1">
    <source>
        <dbReference type="ARBA" id="ARBA00004496"/>
    </source>
</evidence>
<dbReference type="EMBL" id="LEKT01000002">
    <property type="protein sequence ID" value="KMO87790.1"/>
    <property type="molecule type" value="Genomic_DNA"/>
</dbReference>
<dbReference type="FunCoup" id="A0A0J6WW85">
    <property type="interactions" value="398"/>
</dbReference>
<dbReference type="RefSeq" id="WP_048513009.1">
    <property type="nucleotide sequence ID" value="NZ_FUXD01000009.1"/>
</dbReference>
<evidence type="ECO:0000259" key="13">
    <source>
        <dbReference type="Pfam" id="PF02768"/>
    </source>
</evidence>
<dbReference type="PATRIC" id="fig|1122219.3.peg.297"/>
<reference evidence="14 15" key="1">
    <citation type="submission" date="2015-06" db="EMBL/GenBank/DDBJ databases">
        <title>Draft genome sequence of beer spoilage bacterium Megasphaera cerevisiae type strain 20462.</title>
        <authorList>
            <person name="Kutumbaka K."/>
            <person name="Pasmowitz J."/>
            <person name="Mategko J."/>
            <person name="Reyes D."/>
            <person name="Friedrich A."/>
            <person name="Han S."/>
            <person name="Martens-Habbena W."/>
            <person name="Neal-McKinney J."/>
            <person name="Janagama H.K."/>
            <person name="Nadala C."/>
            <person name="Samadpour M."/>
        </authorList>
    </citation>
    <scope>NUCLEOTIDE SEQUENCE [LARGE SCALE GENOMIC DNA]</scope>
    <source>
        <strain evidence="14 15">DSM 20462</strain>
    </source>
</reference>
<evidence type="ECO:0000256" key="10">
    <source>
        <dbReference type="PIRNR" id="PIRNR000804"/>
    </source>
</evidence>
<sequence length="371" mass="41666">MRLKLKKEDLNKGLQAVQKVAQNKSNNISSENGLLIKALNNIIEFQANDYDMGIKTIVPGIIQESGEAFISNPYLMELTRRLPSDEIEIIKGDADTQLIIKGGSLKFECLTMNPDDFNEVEIVENGYSHFTTTSVIMKDLIDNTSYACATDVARPIFMGTYLDVQGNQISMVATDTHRLALKTATLEESTENPLQAVIPSRLLAEISRQLPTDIPEPVEITAVRNYLAVKFGNVYVRTRLIEGEFPNYRRVIPTDFKCLVTINRAEFTGAVERASIVAKDAQYNVINFTIADNQIKLMSQHPDYGTIEDYVSCQIEGTPLEISFNGKFILDILKHCHDDEVILKSRENSPMLVQDKEDLSCTFVVTPMRTK</sequence>
<keyword evidence="4 10" id="KW-0963">Cytoplasm</keyword>
<keyword evidence="8 10" id="KW-0239">DNA-directed DNA polymerase</keyword>
<evidence type="ECO:0000256" key="8">
    <source>
        <dbReference type="ARBA" id="ARBA00022932"/>
    </source>
</evidence>
<dbReference type="Pfam" id="PF00712">
    <property type="entry name" value="DNA_pol3_beta"/>
    <property type="match status" value="1"/>
</dbReference>
<proteinExistence type="inferred from homology"/>
<organism evidence="14 15">
    <name type="scientific">Megasphaera cerevisiae DSM 20462</name>
    <dbReference type="NCBI Taxonomy" id="1122219"/>
    <lineage>
        <taxon>Bacteria</taxon>
        <taxon>Bacillati</taxon>
        <taxon>Bacillota</taxon>
        <taxon>Negativicutes</taxon>
        <taxon>Veillonellales</taxon>
        <taxon>Veillonellaceae</taxon>
        <taxon>Megasphaera</taxon>
    </lineage>
</organism>
<dbReference type="Proteomes" id="UP000036503">
    <property type="component" value="Unassembled WGS sequence"/>
</dbReference>
<dbReference type="GO" id="GO:0005737">
    <property type="term" value="C:cytoplasm"/>
    <property type="evidence" value="ECO:0007669"/>
    <property type="project" value="UniProtKB-SubCell"/>
</dbReference>
<protein>
    <recommendedName>
        <fullName evidence="3 10">Beta sliding clamp</fullName>
    </recommendedName>
</protein>
<dbReference type="OrthoDB" id="8421503at2"/>
<evidence type="ECO:0000256" key="4">
    <source>
        <dbReference type="ARBA" id="ARBA00022490"/>
    </source>
</evidence>
<comment type="subcellular location">
    <subcellularLocation>
        <location evidence="1 10">Cytoplasm</location>
    </subcellularLocation>
</comment>
<evidence type="ECO:0000256" key="2">
    <source>
        <dbReference type="ARBA" id="ARBA00010752"/>
    </source>
</evidence>
<dbReference type="Gene3D" id="3.70.10.10">
    <property type="match status" value="1"/>
</dbReference>
<dbReference type="PANTHER" id="PTHR30478:SF0">
    <property type="entry name" value="BETA SLIDING CLAMP"/>
    <property type="match status" value="1"/>
</dbReference>
<dbReference type="AlphaFoldDB" id="A0A0J6WW85"/>
<evidence type="ECO:0000313" key="15">
    <source>
        <dbReference type="Proteomes" id="UP000036503"/>
    </source>
</evidence>
<comment type="caution">
    <text evidence="14">The sequence shown here is derived from an EMBL/GenBank/DDBJ whole genome shotgun (WGS) entry which is preliminary data.</text>
</comment>
<dbReference type="InterPro" id="IPR001001">
    <property type="entry name" value="DNA_polIII_beta"/>
</dbReference>
<keyword evidence="6 10" id="KW-0548">Nucleotidyltransferase</keyword>
<dbReference type="InterPro" id="IPR022635">
    <property type="entry name" value="DNA_polIII_beta_C"/>
</dbReference>
<dbReference type="GO" id="GO:0003887">
    <property type="term" value="F:DNA-directed DNA polymerase activity"/>
    <property type="evidence" value="ECO:0007669"/>
    <property type="project" value="UniProtKB-UniRule"/>
</dbReference>
<keyword evidence="7 10" id="KW-0235">DNA replication</keyword>
<evidence type="ECO:0000313" key="14">
    <source>
        <dbReference type="EMBL" id="KMO87790.1"/>
    </source>
</evidence>
<dbReference type="InterPro" id="IPR022634">
    <property type="entry name" value="DNA_polIII_beta_N"/>
</dbReference>
<evidence type="ECO:0000256" key="5">
    <source>
        <dbReference type="ARBA" id="ARBA00022679"/>
    </source>
</evidence>
<keyword evidence="5 10" id="KW-0808">Transferase</keyword>
<dbReference type="InParanoid" id="A0A0J6WW85"/>
<keyword evidence="15" id="KW-1185">Reference proteome</keyword>
<dbReference type="PANTHER" id="PTHR30478">
    <property type="entry name" value="DNA POLYMERASE III SUBUNIT BETA"/>
    <property type="match status" value="1"/>
</dbReference>
<comment type="similarity">
    <text evidence="2 10">Belongs to the beta sliding clamp family.</text>
</comment>
<dbReference type="InterPro" id="IPR046938">
    <property type="entry name" value="DNA_clamp_sf"/>
</dbReference>
<feature type="domain" description="DNA polymerase III beta sliding clamp C-terminal" evidence="13">
    <location>
        <begin position="249"/>
        <end position="369"/>
    </location>
</feature>
<evidence type="ECO:0000259" key="12">
    <source>
        <dbReference type="Pfam" id="PF02767"/>
    </source>
</evidence>
<evidence type="ECO:0000256" key="7">
    <source>
        <dbReference type="ARBA" id="ARBA00022705"/>
    </source>
</evidence>
<dbReference type="SUPFAM" id="SSF55979">
    <property type="entry name" value="DNA clamp"/>
    <property type="match status" value="3"/>
</dbReference>
<dbReference type="STRING" id="39029.BSR42_06855"/>
<gene>
    <name evidence="14" type="ORF">AB840_01310</name>
</gene>
<dbReference type="GO" id="GO:0008408">
    <property type="term" value="F:3'-5' exonuclease activity"/>
    <property type="evidence" value="ECO:0007669"/>
    <property type="project" value="InterPro"/>
</dbReference>
<dbReference type="Gene3D" id="3.10.150.10">
    <property type="entry name" value="DNA Polymerase III, subunit A, domain 2"/>
    <property type="match status" value="1"/>
</dbReference>
<evidence type="ECO:0000259" key="11">
    <source>
        <dbReference type="Pfam" id="PF00712"/>
    </source>
</evidence>
<comment type="function">
    <text evidence="10">Confers DNA tethering and processivity to DNA polymerases and other proteins. Acts as a clamp, forming a ring around DNA (a reaction catalyzed by the clamp-loading complex) which diffuses in an ATP-independent manner freely and bidirectionally along dsDNA. Initially characterized for its ability to contact the catalytic subunit of DNA polymerase III (Pol III), a complex, multichain enzyme responsible for most of the replicative synthesis in bacteria; Pol III exhibits 3'-5' exonuclease proofreading activity. The beta chain is required for initiation of replication as well as for processivity of DNA replication.</text>
</comment>
<name>A0A0J6WW85_9FIRM</name>
<accession>A0A0J6WW85</accession>
<evidence type="ECO:0000256" key="6">
    <source>
        <dbReference type="ARBA" id="ARBA00022695"/>
    </source>
</evidence>
<evidence type="ECO:0000256" key="9">
    <source>
        <dbReference type="ARBA" id="ARBA00023125"/>
    </source>
</evidence>